<reference evidence="3" key="1">
    <citation type="submission" date="2019-09" db="EMBL/GenBank/DDBJ databases">
        <title>Antimicrobial potential of Antarctic Bacteria.</title>
        <authorList>
            <person name="Benaud N."/>
            <person name="Edwards R.J."/>
            <person name="Ferrari B.C."/>
        </authorList>
    </citation>
    <scope>NUCLEOTIDE SEQUENCE [LARGE SCALE GENOMIC DNA]</scope>
    <source>
        <strain evidence="3">INR9</strain>
    </source>
</reference>
<feature type="transmembrane region" description="Helical" evidence="1">
    <location>
        <begin position="87"/>
        <end position="107"/>
    </location>
</feature>
<feature type="transmembrane region" description="Helical" evidence="1">
    <location>
        <begin position="16"/>
        <end position="35"/>
    </location>
</feature>
<gene>
    <name evidence="2" type="ORF">F1C12_20515</name>
</gene>
<organism evidence="2 3">
    <name type="scientific">Leifsonia shinshuensis</name>
    <dbReference type="NCBI Taxonomy" id="150026"/>
    <lineage>
        <taxon>Bacteria</taxon>
        <taxon>Bacillati</taxon>
        <taxon>Actinomycetota</taxon>
        <taxon>Actinomycetes</taxon>
        <taxon>Micrococcales</taxon>
        <taxon>Microbacteriaceae</taxon>
        <taxon>Leifsonia</taxon>
    </lineage>
</organism>
<keyword evidence="1" id="KW-0472">Membrane</keyword>
<feature type="transmembrane region" description="Helical" evidence="1">
    <location>
        <begin position="55"/>
        <end position="75"/>
    </location>
</feature>
<dbReference type="EMBL" id="CP043641">
    <property type="protein sequence ID" value="QNE37264.1"/>
    <property type="molecule type" value="Genomic_DNA"/>
</dbReference>
<evidence type="ECO:0000313" key="2">
    <source>
        <dbReference type="EMBL" id="QNE37264.1"/>
    </source>
</evidence>
<evidence type="ECO:0000256" key="1">
    <source>
        <dbReference type="SAM" id="Phobius"/>
    </source>
</evidence>
<evidence type="ECO:0000313" key="3">
    <source>
        <dbReference type="Proteomes" id="UP000515511"/>
    </source>
</evidence>
<protein>
    <submittedName>
        <fullName evidence="2">Uncharacterized protein</fullName>
    </submittedName>
</protein>
<dbReference type="RefSeq" id="WP_185276671.1">
    <property type="nucleotide sequence ID" value="NZ_CP043641.1"/>
</dbReference>
<proteinExistence type="predicted"/>
<keyword evidence="1" id="KW-1133">Transmembrane helix</keyword>
<dbReference type="AlphaFoldDB" id="A0A7G6YFJ9"/>
<keyword evidence="1" id="KW-0812">Transmembrane</keyword>
<accession>A0A7G6YFJ9</accession>
<name>A0A7G6YFJ9_9MICO</name>
<dbReference type="Proteomes" id="UP000515511">
    <property type="component" value="Chromosome"/>
</dbReference>
<dbReference type="KEGG" id="lse:F1C12_20515"/>
<sequence length="154" mass="16764">MTTAHHHPLLGRDARLVILITGVLAGAAVGFLHILDYELGSDTKRELLSPQLFLYGPAAAGVGFLSAAVHYAWFARARPGGVHWWRHVCATASAFVVAFVGYTLLWLTTPATYLGWFSEPLGAGVVAGTVEYVVHRLIRENGNVDRRPLRSTSQ</sequence>